<dbReference type="GeneID" id="27918015"/>
<evidence type="ECO:0008006" key="4">
    <source>
        <dbReference type="Google" id="ProtNLM"/>
    </source>
</evidence>
<evidence type="ECO:0000313" key="3">
    <source>
        <dbReference type="Proteomes" id="UP000053707"/>
    </source>
</evidence>
<dbReference type="RefSeq" id="WP_064399639.1">
    <property type="nucleotide sequence ID" value="NZ_LQIR01000067.1"/>
</dbReference>
<protein>
    <recommendedName>
        <fullName evidence="4">Transmembrane protein</fullName>
    </recommendedName>
</protein>
<dbReference type="EMBL" id="LQIR01000067">
    <property type="protein sequence ID" value="KUI07631.1"/>
    <property type="molecule type" value="Genomic_DNA"/>
</dbReference>
<keyword evidence="3" id="KW-1185">Reference proteome</keyword>
<gene>
    <name evidence="2" type="ORF">AU192_09095</name>
</gene>
<evidence type="ECO:0000256" key="1">
    <source>
        <dbReference type="SAM" id="Phobius"/>
    </source>
</evidence>
<reference evidence="2 3" key="1">
    <citation type="submission" date="2016-01" db="EMBL/GenBank/DDBJ databases">
        <authorList>
            <consortium name="TB Trials Study Group"/>
            <person name="Sutton G."/>
            <person name="Brinkac L."/>
            <person name="Sanka R."/>
            <person name="Adams M."/>
            <person name="Lau E.L."/>
            <person name="Macaden R."/>
            <person name="Grewal H.M.S."/>
        </authorList>
    </citation>
    <scope>NUCLEOTIDE SEQUENCE [LARGE SCALE GENOMIC DNA]</scope>
    <source>
        <strain evidence="2 3">IS-1744</strain>
    </source>
</reference>
<organism evidence="2 3">
    <name type="scientific">Mycobacterium lehmannii</name>
    <dbReference type="NCBI Taxonomy" id="2048550"/>
    <lineage>
        <taxon>Bacteria</taxon>
        <taxon>Bacillati</taxon>
        <taxon>Actinomycetota</taxon>
        <taxon>Actinomycetes</taxon>
        <taxon>Mycobacteriales</taxon>
        <taxon>Mycobacteriaceae</taxon>
        <taxon>Mycobacterium</taxon>
    </lineage>
</organism>
<sequence>MTYLESILKVLVVGLVLGAGLPALFATGLMAFSSGAGDESADGTVTAPNRVRKYLGVGLFVFVGWVIVTAVLWITRGTIIHHTGIDLFPFMPQK</sequence>
<proteinExistence type="predicted"/>
<dbReference type="Proteomes" id="UP000053707">
    <property type="component" value="Unassembled WGS sequence"/>
</dbReference>
<evidence type="ECO:0000313" key="2">
    <source>
        <dbReference type="EMBL" id="KUI07631.1"/>
    </source>
</evidence>
<name>A0A117JHK8_9MYCO</name>
<feature type="transmembrane region" description="Helical" evidence="1">
    <location>
        <begin position="54"/>
        <end position="74"/>
    </location>
</feature>
<dbReference type="AlphaFoldDB" id="A0A117JHK8"/>
<keyword evidence="1" id="KW-1133">Transmembrane helix</keyword>
<accession>A0A117JHK8</accession>
<comment type="caution">
    <text evidence="2">The sequence shown here is derived from an EMBL/GenBank/DDBJ whole genome shotgun (WGS) entry which is preliminary data.</text>
</comment>
<feature type="transmembrane region" description="Helical" evidence="1">
    <location>
        <begin position="7"/>
        <end position="34"/>
    </location>
</feature>
<keyword evidence="1" id="KW-0812">Transmembrane</keyword>
<keyword evidence="1" id="KW-0472">Membrane</keyword>